<proteinExistence type="predicted"/>
<organism evidence="1 2">
    <name type="scientific">Haemophilus parainfluenzae</name>
    <dbReference type="NCBI Taxonomy" id="729"/>
    <lineage>
        <taxon>Bacteria</taxon>
        <taxon>Pseudomonadati</taxon>
        <taxon>Pseudomonadota</taxon>
        <taxon>Gammaproteobacteria</taxon>
        <taxon>Pasteurellales</taxon>
        <taxon>Pasteurellaceae</taxon>
        <taxon>Haemophilus</taxon>
    </lineage>
</organism>
<dbReference type="Proteomes" id="UP000254186">
    <property type="component" value="Unassembled WGS sequence"/>
</dbReference>
<accession>A0A377JHI1</accession>
<dbReference type="EMBL" id="UGHY01000002">
    <property type="protein sequence ID" value="STP03691.1"/>
    <property type="molecule type" value="Genomic_DNA"/>
</dbReference>
<dbReference type="RefSeq" id="WP_049363998.1">
    <property type="nucleotide sequence ID" value="NZ_JVSB01000042.1"/>
</dbReference>
<evidence type="ECO:0000313" key="2">
    <source>
        <dbReference type="Proteomes" id="UP000254186"/>
    </source>
</evidence>
<sequence length="232" mass="27187">MKPLSYQFFIFNNEFSHLSVNDDDILSFLRCFESFLPQRNQGIEFEVKDNKITQKVIDSIDLQSIDNKWKIEFKPKQILISYNHSYPDDTYSLDKFNCEALKLIDKISERISFDNTIRLGFIRNIAEENCQDFIEEKSSFINNEIDSNELIEKSIRFTFRKNSSNLEELLNHVKAINYSSDAKIESIESGLASEFSGIHVLDDINTLTSNLVPRFGREKIRLFLNEVENMLR</sequence>
<dbReference type="AlphaFoldDB" id="A0A377JHI1"/>
<evidence type="ECO:0000313" key="1">
    <source>
        <dbReference type="EMBL" id="STP03691.1"/>
    </source>
</evidence>
<reference evidence="1 2" key="1">
    <citation type="submission" date="2018-06" db="EMBL/GenBank/DDBJ databases">
        <authorList>
            <consortium name="Pathogen Informatics"/>
            <person name="Doyle S."/>
        </authorList>
    </citation>
    <scope>NUCLEOTIDE SEQUENCE [LARGE SCALE GENOMIC DNA]</scope>
    <source>
        <strain evidence="1 2">NCTC10672</strain>
    </source>
</reference>
<protein>
    <submittedName>
        <fullName evidence="1">Uncharacterized protein</fullName>
    </submittedName>
</protein>
<name>A0A377JHI1_HAEPA</name>
<gene>
    <name evidence="1" type="ORF">NCTC10672_00949</name>
</gene>